<feature type="binding site" evidence="8">
    <location>
        <begin position="125"/>
        <end position="128"/>
    </location>
    <ligand>
        <name>ATP</name>
        <dbReference type="ChEBI" id="CHEBI:30616"/>
    </ligand>
</feature>
<evidence type="ECO:0000256" key="6">
    <source>
        <dbReference type="ARBA" id="ARBA00022840"/>
    </source>
</evidence>
<proteinExistence type="inferred from homology"/>
<gene>
    <name evidence="8 9" type="primary">panC</name>
    <name evidence="9" type="ORF">ACFO0D_15100</name>
</gene>
<dbReference type="PANTHER" id="PTHR21299">
    <property type="entry name" value="CYTIDYLATE KINASE/PANTOATE-BETA-ALANINE LIGASE"/>
    <property type="match status" value="1"/>
</dbReference>
<keyword evidence="10" id="KW-1185">Reference proteome</keyword>
<keyword evidence="4 8" id="KW-0566">Pantothenate biosynthesis</keyword>
<comment type="similarity">
    <text evidence="2 8">Belongs to the pantothenate synthetase family.</text>
</comment>
<evidence type="ECO:0000256" key="1">
    <source>
        <dbReference type="ARBA" id="ARBA00004990"/>
    </source>
</evidence>
<evidence type="ECO:0000313" key="10">
    <source>
        <dbReference type="Proteomes" id="UP001595952"/>
    </source>
</evidence>
<dbReference type="InterPro" id="IPR014729">
    <property type="entry name" value="Rossmann-like_a/b/a_fold"/>
</dbReference>
<organism evidence="9 10">
    <name type="scientific">Deinococcus hohokamensis</name>
    <dbReference type="NCBI Taxonomy" id="309883"/>
    <lineage>
        <taxon>Bacteria</taxon>
        <taxon>Thermotogati</taxon>
        <taxon>Deinococcota</taxon>
        <taxon>Deinococci</taxon>
        <taxon>Deinococcales</taxon>
        <taxon>Deinococcaceae</taxon>
        <taxon>Deinococcus</taxon>
    </lineage>
</organism>
<comment type="catalytic activity">
    <reaction evidence="7 8">
        <text>(R)-pantoate + beta-alanine + ATP = (R)-pantothenate + AMP + diphosphate + H(+)</text>
        <dbReference type="Rhea" id="RHEA:10912"/>
        <dbReference type="ChEBI" id="CHEBI:15378"/>
        <dbReference type="ChEBI" id="CHEBI:15980"/>
        <dbReference type="ChEBI" id="CHEBI:29032"/>
        <dbReference type="ChEBI" id="CHEBI:30616"/>
        <dbReference type="ChEBI" id="CHEBI:33019"/>
        <dbReference type="ChEBI" id="CHEBI:57966"/>
        <dbReference type="ChEBI" id="CHEBI:456215"/>
        <dbReference type="EC" id="6.3.2.1"/>
    </reaction>
</comment>
<evidence type="ECO:0000256" key="2">
    <source>
        <dbReference type="ARBA" id="ARBA00009256"/>
    </source>
</evidence>
<feature type="binding site" evidence="8">
    <location>
        <begin position="162"/>
        <end position="165"/>
    </location>
    <ligand>
        <name>ATP</name>
        <dbReference type="ChEBI" id="CHEBI:30616"/>
    </ligand>
</feature>
<dbReference type="PANTHER" id="PTHR21299:SF1">
    <property type="entry name" value="PANTOATE--BETA-ALANINE LIGASE"/>
    <property type="match status" value="1"/>
</dbReference>
<evidence type="ECO:0000256" key="8">
    <source>
        <dbReference type="HAMAP-Rule" id="MF_00158"/>
    </source>
</evidence>
<reference evidence="10" key="1">
    <citation type="journal article" date="2019" name="Int. J. Syst. Evol. Microbiol.">
        <title>The Global Catalogue of Microorganisms (GCM) 10K type strain sequencing project: providing services to taxonomists for standard genome sequencing and annotation.</title>
        <authorList>
            <consortium name="The Broad Institute Genomics Platform"/>
            <consortium name="The Broad Institute Genome Sequencing Center for Infectious Disease"/>
            <person name="Wu L."/>
            <person name="Ma J."/>
        </authorList>
    </citation>
    <scope>NUCLEOTIDE SEQUENCE [LARGE SCALE GENOMIC DNA]</scope>
    <source>
        <strain evidence="10">CCUG 55995</strain>
    </source>
</reference>
<accession>A0ABV9ICG8</accession>
<evidence type="ECO:0000256" key="4">
    <source>
        <dbReference type="ARBA" id="ARBA00022655"/>
    </source>
</evidence>
<comment type="caution">
    <text evidence="9">The sequence shown here is derived from an EMBL/GenBank/DDBJ whole genome shotgun (WGS) entry which is preliminary data.</text>
</comment>
<keyword evidence="6 8" id="KW-0067">ATP-binding</keyword>
<dbReference type="EMBL" id="JBHSEI010000010">
    <property type="protein sequence ID" value="MFC4639663.1"/>
    <property type="molecule type" value="Genomic_DNA"/>
</dbReference>
<comment type="function">
    <text evidence="8">Catalyzes the condensation of pantoate with beta-alanine in an ATP-dependent reaction via a pantoyl-adenylate intermediate.</text>
</comment>
<dbReference type="Proteomes" id="UP001595952">
    <property type="component" value="Unassembled WGS sequence"/>
</dbReference>
<protein>
    <recommendedName>
        <fullName evidence="8">Pantothenate synthetase</fullName>
        <shortName evidence="8">PS</shortName>
        <ecNumber evidence="8">6.3.2.1</ecNumber>
    </recommendedName>
    <alternativeName>
        <fullName evidence="8">Pantoate--beta-alanine ligase</fullName>
    </alternativeName>
    <alternativeName>
        <fullName evidence="8">Pantoate-activating enzyme</fullName>
    </alternativeName>
</protein>
<keyword evidence="5 8" id="KW-0547">Nucleotide-binding</keyword>
<feature type="binding site" evidence="8">
    <location>
        <position position="154"/>
    </location>
    <ligand>
        <name>ATP</name>
        <dbReference type="ChEBI" id="CHEBI:30616"/>
    </ligand>
</feature>
<dbReference type="RefSeq" id="WP_380062646.1">
    <property type="nucleotide sequence ID" value="NZ_JBHSEI010000010.1"/>
</dbReference>
<comment type="subunit">
    <text evidence="8">Homodimer.</text>
</comment>
<comment type="pathway">
    <text evidence="1 8">Cofactor biosynthesis; (R)-pantothenate biosynthesis; (R)-pantothenate from (R)-pantoate and beta-alanine: step 1/1.</text>
</comment>
<dbReference type="HAMAP" id="MF_00158">
    <property type="entry name" value="PanC"/>
    <property type="match status" value="1"/>
</dbReference>
<dbReference type="Gene3D" id="3.30.1300.10">
    <property type="entry name" value="Pantoate-beta-alanine ligase, C-terminal domain"/>
    <property type="match status" value="1"/>
</dbReference>
<evidence type="ECO:0000256" key="7">
    <source>
        <dbReference type="ARBA" id="ARBA00048258"/>
    </source>
</evidence>
<comment type="miscellaneous">
    <text evidence="8">The reaction proceeds by a bi uni uni bi ping pong mechanism.</text>
</comment>
<evidence type="ECO:0000256" key="3">
    <source>
        <dbReference type="ARBA" id="ARBA00022598"/>
    </source>
</evidence>
<keyword evidence="3 8" id="KW-0436">Ligase</keyword>
<dbReference type="Pfam" id="PF02569">
    <property type="entry name" value="Pantoate_ligase"/>
    <property type="match status" value="1"/>
</dbReference>
<dbReference type="SUPFAM" id="SSF52374">
    <property type="entry name" value="Nucleotidylyl transferase"/>
    <property type="match status" value="1"/>
</dbReference>
<feature type="binding site" evidence="8">
    <location>
        <position position="39"/>
    </location>
    <ligand>
        <name>beta-alanine</name>
        <dbReference type="ChEBI" id="CHEBI:57966"/>
    </ligand>
</feature>
<feature type="binding site" evidence="8">
    <location>
        <position position="39"/>
    </location>
    <ligand>
        <name>(R)-pantoate</name>
        <dbReference type="ChEBI" id="CHEBI:15980"/>
    </ligand>
</feature>
<evidence type="ECO:0000256" key="5">
    <source>
        <dbReference type="ARBA" id="ARBA00022741"/>
    </source>
</evidence>
<feature type="binding site" evidence="8">
    <location>
        <begin position="7"/>
        <end position="14"/>
    </location>
    <ligand>
        <name>ATP</name>
        <dbReference type="ChEBI" id="CHEBI:30616"/>
    </ligand>
</feature>
<evidence type="ECO:0000313" key="9">
    <source>
        <dbReference type="EMBL" id="MFC4639663.1"/>
    </source>
</evidence>
<dbReference type="InterPro" id="IPR042176">
    <property type="entry name" value="Pantoate_ligase_C"/>
</dbReference>
<dbReference type="InterPro" id="IPR003721">
    <property type="entry name" value="Pantoate_ligase"/>
</dbReference>
<sequence length="266" mass="28741">MGFVPTMGYLHEGHAELIRRARRETAGPVVVSVFVNPLQFGAGEDLSRYPRDLERDLNVAGEAGADMLFHPSPQTMYPLGFSTQVSVSGVSEPLDGAARPGHFTGVTTVVLKLLNMVAARRAYFGEKDWQQLAVVRRMVQDLNVPVEVVGVPTVREASGLALSSRNSYLTDEQRARAAVLSRALGAVQAAYASGERRSDALRQVGLNVLASEPEAVPDYLSVVNPDLQEPELLTPHPDNRVLVAARMFGVRLIDNMPLPGSGGRTS</sequence>
<dbReference type="Gene3D" id="3.40.50.620">
    <property type="entry name" value="HUPs"/>
    <property type="match status" value="1"/>
</dbReference>
<keyword evidence="8" id="KW-0963">Cytoplasm</keyword>
<dbReference type="GO" id="GO:0004592">
    <property type="term" value="F:pantoate-beta-alanine ligase activity"/>
    <property type="evidence" value="ECO:0007669"/>
    <property type="project" value="UniProtKB-EC"/>
</dbReference>
<comment type="subcellular location">
    <subcellularLocation>
        <location evidence="8">Cytoplasm</location>
    </subcellularLocation>
</comment>
<name>A0ABV9ICG8_9DEIO</name>
<feature type="binding site" evidence="8">
    <location>
        <position position="131"/>
    </location>
    <ligand>
        <name>(R)-pantoate</name>
        <dbReference type="ChEBI" id="CHEBI:15980"/>
    </ligand>
</feature>
<dbReference type="EC" id="6.3.2.1" evidence="8"/>
<feature type="active site" description="Proton donor" evidence="8">
    <location>
        <position position="14"/>
    </location>
</feature>
<dbReference type="CDD" id="cd00560">
    <property type="entry name" value="PanC"/>
    <property type="match status" value="1"/>
</dbReference>
<dbReference type="NCBIfam" id="TIGR00018">
    <property type="entry name" value="panC"/>
    <property type="match status" value="1"/>
</dbReference>